<evidence type="ECO:0000313" key="2">
    <source>
        <dbReference type="Proteomes" id="UP001196413"/>
    </source>
</evidence>
<organism evidence="1 2">
    <name type="scientific">Parelaphostrongylus tenuis</name>
    <name type="common">Meningeal worm</name>
    <dbReference type="NCBI Taxonomy" id="148309"/>
    <lineage>
        <taxon>Eukaryota</taxon>
        <taxon>Metazoa</taxon>
        <taxon>Ecdysozoa</taxon>
        <taxon>Nematoda</taxon>
        <taxon>Chromadorea</taxon>
        <taxon>Rhabditida</taxon>
        <taxon>Rhabditina</taxon>
        <taxon>Rhabditomorpha</taxon>
        <taxon>Strongyloidea</taxon>
        <taxon>Metastrongylidae</taxon>
        <taxon>Parelaphostrongylus</taxon>
    </lineage>
</organism>
<keyword evidence="2" id="KW-1185">Reference proteome</keyword>
<accession>A0AAD5RDE5</accession>
<gene>
    <name evidence="1" type="ORF">KIN20_036847</name>
</gene>
<dbReference type="EMBL" id="JAHQIW010007413">
    <property type="protein sequence ID" value="KAJ1374214.1"/>
    <property type="molecule type" value="Genomic_DNA"/>
</dbReference>
<sequence length="147" mass="16892">MQRFFNQLTPLSVGIPSVNERGVRQNTHVAVEQARICIDDYYKTNELMGKMLNNDNIGGHHIFYQLIWRGLLKWSAIFDKVLLNCFLLRRSALAFCFAAVELRNRSTGADYPPSIISLLHRQGRERDILFIDADNGHSRSSRKLNAD</sequence>
<reference evidence="1" key="1">
    <citation type="submission" date="2021-06" db="EMBL/GenBank/DDBJ databases">
        <title>Parelaphostrongylus tenuis whole genome reference sequence.</title>
        <authorList>
            <person name="Garwood T.J."/>
            <person name="Larsen P.A."/>
            <person name="Fountain-Jones N.M."/>
            <person name="Garbe J.R."/>
            <person name="Macchietto M.G."/>
            <person name="Kania S.A."/>
            <person name="Gerhold R.W."/>
            <person name="Richards J.E."/>
            <person name="Wolf T.M."/>
        </authorList>
    </citation>
    <scope>NUCLEOTIDE SEQUENCE</scope>
    <source>
        <strain evidence="1">MNPRO001-30</strain>
        <tissue evidence="1">Meninges</tissue>
    </source>
</reference>
<dbReference type="Proteomes" id="UP001196413">
    <property type="component" value="Unassembled WGS sequence"/>
</dbReference>
<comment type="caution">
    <text evidence="1">The sequence shown here is derived from an EMBL/GenBank/DDBJ whole genome shotgun (WGS) entry which is preliminary data.</text>
</comment>
<name>A0AAD5RDE5_PARTN</name>
<protein>
    <submittedName>
        <fullName evidence="1">Uncharacterized protein</fullName>
    </submittedName>
</protein>
<evidence type="ECO:0000313" key="1">
    <source>
        <dbReference type="EMBL" id="KAJ1374214.1"/>
    </source>
</evidence>
<dbReference type="AlphaFoldDB" id="A0AAD5RDE5"/>
<proteinExistence type="predicted"/>